<dbReference type="EMBL" id="CFGT01000009">
    <property type="protein sequence ID" value="CEY61318.1"/>
    <property type="molecule type" value="Genomic_DNA"/>
</dbReference>
<evidence type="ECO:0000256" key="1">
    <source>
        <dbReference type="ARBA" id="ARBA00022512"/>
    </source>
</evidence>
<gene>
    <name evidence="8" type="primary">ebhA</name>
    <name evidence="8" type="ORF">ERS020247_01124</name>
</gene>
<sequence>MDKKVSMSRSERLRREKVTRYSIRKYSFGAASVAVAALFMFLGNGAVSAAENGGAAQDGAAVAASPNGGGEADPGDGATSTGAENQKPVAEILYSIPSEKKIFVYNEEDAGIEIPVHDDSGEILFATFKKGSNQSFKNSNEGDNKLDLEFGYTGTVINRAESTSAAGTSATQGSPAKITISGKPDATLKAKPQYTKTEEQTLNIGTRFVKVGDKQGLNNVGDSRTSSDPGYMYLVLKSQTYKYSIQEPETNADKISVSNIDNLTEQDIEKIKTQLKVEYSKTSQDARLASQRGTALTNRDSVVESVGVADGNVTVTYKDGSTDVVPVANVARTNQPPTVDIPYSDPTEREIYVYSGEDNSFDIKIKDDADKIKSAKLLKGGNNAFQPVSGENDKVDTEYGYTANEFKTETPASETNPAVITYSGRTTAKNSLSQATLDRGTKGENPQRLALGWRYVRVTDLEGTDFTGSGQQKNNDHAFNVVNKPQKQKYDIKTPEEADKVVVTDPAAVTEEEFAKVKEKVKLEYSKTNPDKQLESKRGQEVENQNSKIQSITKNGNDLLVTYTDGSIDRRPLTEFTTLNKQPAIDAVNKAAEDKIAEINATADPNATDDEKQAAIAKVNADKEKALAAINDPNLTTKAALDQAQTEGTTAIAADNPVVAKKAEAKAAIEAARKAKEDAINADINLSEAEKTAAIAKANEAARAATEKIDAATTDAAVNEAQTEATTAISKVNPIAKENAKAAIANALTAKNDEIDKRTDLSQAEKDAAKAEAQKLADAELAKIDAQPDNEDTEDAARATQKLVDAAEDKGVADVTSVTPVAKDAAKKAVADELAKKEAEIDARQDLTAEEKDAAKKEAQAKAAEANQAIDAQPDVAATPEEAKAAQEQVDAAKEKGVEAIKAVNPETTAKAAADKAIDDALAAKNKAIDERTDLTDAEKKAAKDKAKEEADKAKAAVAAATSDAEVAKAKEAGESAVGAVNPVAKDAAKKAVADELAKKEAEIDARQDLTAEEKAKVKAEAQARAAEANKAIDAQPDVTTTPEESRKVQGAVDSAKEHGVAAIKAVNPETTTKAAAKKAIDDKLAEQLKAIENTPDATDEEKAEAAEKATALAKEAKQAIDIATTDSEVKKLQDDANAEIGKVLPVVEDKPNARKAIDEQTKAKKEEIDARTDLSPKAKENLKDKADQIAAEAKKLVDAANKEADVNKIQDADKSAIRAVGDINRPIDKVLVNNPANLKAEEKAKILEEVRKVNPTAKEVKYNDAGNIEVTTANGDKGIINPTDLVKTLENLDNGKGGNDINKPLDKVIIKDKSMLTESEKAQIIAAVKSVNPNSIVLLDADGTVSVSTPEGQTATIPSTELVRTKEDTAKSDAGNGEIVKPADKVVGEPTDSAAQAKVEEKLRKLNPEAKSVKFDDKGNATVTLNDGTVATIPWKDLFKSPEDATKPNAGNDIVKPADKTVVANSDKLTVAEKKAIEEKVKAVNPGATVVVDDKGNATVTTPEGKTAVIPATDLTKSAADAAKPNAGNDVNTPAAKTVAANLDKLTEAEKKAIEEKVKAVNPGSTVVVDDKGNATVTTPEGKTAVIPATDLVKTQDDITKENAGNDVNTPAAKTVVADPDALTPEEKKAIEEKVKAVNPGSTVVVDDKGNATVTKADGTVLNIPALDLVIPAGNLADEAKTAKVKTPAFRTLVGNKDNLTEDEKAAVKKAIEAVNSGATVVVDDKGNATVTLDGNTVSIVKDQLVKTESDVTAKNSGDNINLDFEKETVADFTNLTDSEKEAAKAKIKAANADVVDVLFDKAGNATVVTKDGKVLAITAEAIFKQAPSAQNNGATNTEAKVDKAKLADAIRQLDGLIIQESAKLDAETAKEATDLLADAKKVFANADATQADVAATVKRIEDFLAKVSPATNHASPANDQAAQTPAVVPAQAANANQAATNVRTVAKELPNTGTADSTVAMVAAAASALLGLGLAGRRRKEDEEA</sequence>
<dbReference type="Gene3D" id="2.60.40.4140">
    <property type="match status" value="1"/>
</dbReference>
<proteinExistence type="predicted"/>
<dbReference type="Pfam" id="PF04650">
    <property type="entry name" value="YSIRK_signal"/>
    <property type="match status" value="1"/>
</dbReference>
<protein>
    <submittedName>
        <fullName evidence="8">Surface anchored protein</fullName>
    </submittedName>
</protein>
<dbReference type="PROSITE" id="PS50847">
    <property type="entry name" value="GRAM_POS_ANCHORING"/>
    <property type="match status" value="1"/>
</dbReference>
<feature type="coiled-coil region" evidence="5">
    <location>
        <begin position="662"/>
        <end position="715"/>
    </location>
</feature>
<feature type="compositionally biased region" description="Polar residues" evidence="6">
    <location>
        <begin position="542"/>
        <end position="551"/>
    </location>
</feature>
<name>A0A2P0A0D1_9STRE</name>
<feature type="region of interest" description="Disordered" evidence="6">
    <location>
        <begin position="806"/>
        <end position="895"/>
    </location>
</feature>
<evidence type="ECO:0000256" key="2">
    <source>
        <dbReference type="ARBA" id="ARBA00022525"/>
    </source>
</evidence>
<keyword evidence="4" id="KW-0572">Peptidoglycan-anchor</keyword>
<dbReference type="Pfam" id="PF18938">
    <property type="entry name" value="aRib"/>
    <property type="match status" value="8"/>
</dbReference>
<dbReference type="RefSeq" id="WP_050223179.1">
    <property type="nucleotide sequence ID" value="NZ_CFGT01000009.1"/>
</dbReference>
<feature type="region of interest" description="Disordered" evidence="6">
    <location>
        <begin position="1021"/>
        <end position="1058"/>
    </location>
</feature>
<evidence type="ECO:0000259" key="7">
    <source>
        <dbReference type="PROSITE" id="PS50847"/>
    </source>
</evidence>
<dbReference type="InterPro" id="IPR005877">
    <property type="entry name" value="YSIRK_signal_dom"/>
</dbReference>
<organism evidence="8 9">
    <name type="scientific">Streptococcus pseudopneumoniae</name>
    <dbReference type="NCBI Taxonomy" id="257758"/>
    <lineage>
        <taxon>Bacteria</taxon>
        <taxon>Bacillati</taxon>
        <taxon>Bacillota</taxon>
        <taxon>Bacilli</taxon>
        <taxon>Lactobacillales</taxon>
        <taxon>Streptococcaceae</taxon>
        <taxon>Streptococcus</taxon>
    </lineage>
</organism>
<evidence type="ECO:0000256" key="4">
    <source>
        <dbReference type="ARBA" id="ARBA00023088"/>
    </source>
</evidence>
<dbReference type="Pfam" id="PF00746">
    <property type="entry name" value="Gram_pos_anchor"/>
    <property type="match status" value="1"/>
</dbReference>
<feature type="region of interest" description="Disordered" evidence="6">
    <location>
        <begin position="1158"/>
        <end position="1184"/>
    </location>
</feature>
<dbReference type="InterPro" id="IPR019931">
    <property type="entry name" value="LPXTG_anchor"/>
</dbReference>
<evidence type="ECO:0000256" key="6">
    <source>
        <dbReference type="SAM" id="MobiDB-lite"/>
    </source>
</evidence>
<feature type="compositionally biased region" description="Basic and acidic residues" evidence="6">
    <location>
        <begin position="881"/>
        <end position="895"/>
    </location>
</feature>
<dbReference type="InterPro" id="IPR011439">
    <property type="entry name" value="DUF1542"/>
</dbReference>
<dbReference type="Proteomes" id="UP000048179">
    <property type="component" value="Unassembled WGS sequence"/>
</dbReference>
<accession>A0A2P0A0D1</accession>
<feature type="region of interest" description="Disordered" evidence="6">
    <location>
        <begin position="528"/>
        <end position="551"/>
    </location>
</feature>
<feature type="compositionally biased region" description="Low complexity" evidence="6">
    <location>
        <begin position="861"/>
        <end position="873"/>
    </location>
</feature>
<feature type="region of interest" description="Disordered" evidence="6">
    <location>
        <begin position="59"/>
        <end position="84"/>
    </location>
</feature>
<keyword evidence="2" id="KW-0964">Secreted</keyword>
<keyword evidence="1" id="KW-0134">Cell wall</keyword>
<dbReference type="Gene3D" id="3.10.20.890">
    <property type="match status" value="10"/>
</dbReference>
<keyword evidence="3" id="KW-0732">Signal</keyword>
<keyword evidence="5" id="KW-0175">Coiled coil</keyword>
<feature type="compositionally biased region" description="Basic and acidic residues" evidence="6">
    <location>
        <begin position="824"/>
        <end position="860"/>
    </location>
</feature>
<evidence type="ECO:0000256" key="3">
    <source>
        <dbReference type="ARBA" id="ARBA00022729"/>
    </source>
</evidence>
<evidence type="ECO:0000256" key="5">
    <source>
        <dbReference type="SAM" id="Coils"/>
    </source>
</evidence>
<feature type="compositionally biased region" description="Basic and acidic residues" evidence="6">
    <location>
        <begin position="528"/>
        <end position="541"/>
    </location>
</feature>
<evidence type="ECO:0000313" key="9">
    <source>
        <dbReference type="Proteomes" id="UP000048179"/>
    </source>
</evidence>
<feature type="compositionally biased region" description="Low complexity" evidence="6">
    <location>
        <begin position="1023"/>
        <end position="1032"/>
    </location>
</feature>
<feature type="domain" description="Gram-positive cocci surface proteins LPxTG" evidence="7">
    <location>
        <begin position="1951"/>
        <end position="1987"/>
    </location>
</feature>
<dbReference type="InterPro" id="IPR044024">
    <property type="entry name" value="aRib"/>
</dbReference>
<dbReference type="NCBIfam" id="TIGR01167">
    <property type="entry name" value="LPXTG_anchor"/>
    <property type="match status" value="1"/>
</dbReference>
<evidence type="ECO:0000313" key="8">
    <source>
        <dbReference type="EMBL" id="CEY61318.1"/>
    </source>
</evidence>
<dbReference type="NCBIfam" id="TIGR01168">
    <property type="entry name" value="YSIRK_signal"/>
    <property type="match status" value="1"/>
</dbReference>
<reference evidence="8 9" key="1">
    <citation type="submission" date="2015-03" db="EMBL/GenBank/DDBJ databases">
        <authorList>
            <consortium name="Pathogen Informatics"/>
        </authorList>
    </citation>
    <scope>NUCLEOTIDE SEQUENCE [LARGE SCALE GENOMIC DNA]</scope>
    <source>
        <strain evidence="8 9">SMRU737</strain>
    </source>
</reference>
<dbReference type="Pfam" id="PF07564">
    <property type="entry name" value="DUF1542"/>
    <property type="match status" value="5"/>
</dbReference>